<evidence type="ECO:0000256" key="2">
    <source>
        <dbReference type="ARBA" id="ARBA00022473"/>
    </source>
</evidence>
<keyword evidence="3" id="KW-0963">Cytoplasm</keyword>
<evidence type="ECO:0000313" key="11">
    <source>
        <dbReference type="EMBL" id="KAJ9591964.1"/>
    </source>
</evidence>
<dbReference type="CDD" id="cd02845">
    <property type="entry name" value="PAZ_piwi_like"/>
    <property type="match status" value="1"/>
</dbReference>
<dbReference type="Pfam" id="PF02171">
    <property type="entry name" value="Piwi"/>
    <property type="match status" value="1"/>
</dbReference>
<evidence type="ECO:0000256" key="5">
    <source>
        <dbReference type="ARBA" id="ARBA00022884"/>
    </source>
</evidence>
<feature type="non-terminal residue" evidence="11">
    <location>
        <position position="942"/>
    </location>
</feature>
<dbReference type="SMART" id="SM00949">
    <property type="entry name" value="PAZ"/>
    <property type="match status" value="1"/>
</dbReference>
<evidence type="ECO:0000256" key="4">
    <source>
        <dbReference type="ARBA" id="ARBA00022782"/>
    </source>
</evidence>
<dbReference type="Pfam" id="PF02170">
    <property type="entry name" value="PAZ"/>
    <property type="match status" value="1"/>
</dbReference>
<dbReference type="Gene3D" id="3.30.420.10">
    <property type="entry name" value="Ribonuclease H-like superfamily/Ribonuclease H"/>
    <property type="match status" value="1"/>
</dbReference>
<dbReference type="EMBL" id="JASPKZ010003851">
    <property type="protein sequence ID" value="KAJ9591964.1"/>
    <property type="molecule type" value="Genomic_DNA"/>
</dbReference>
<keyword evidence="12" id="KW-1185">Reference proteome</keyword>
<dbReference type="FunFam" id="3.30.420.10:FF:000014">
    <property type="entry name" value="Piwi-like RNA-mediated gene silencing 1"/>
    <property type="match status" value="1"/>
</dbReference>
<feature type="compositionally biased region" description="Basic and acidic residues" evidence="8">
    <location>
        <begin position="182"/>
        <end position="192"/>
    </location>
</feature>
<dbReference type="InterPro" id="IPR036085">
    <property type="entry name" value="PAZ_dom_sf"/>
</dbReference>
<feature type="domain" description="Piwi" evidence="10">
    <location>
        <begin position="636"/>
        <end position="928"/>
    </location>
</feature>
<dbReference type="Pfam" id="PF23278">
    <property type="entry name" value="Piwi_N"/>
    <property type="match status" value="1"/>
</dbReference>
<dbReference type="CDD" id="cd04658">
    <property type="entry name" value="Piwi_piwi-like_Euk"/>
    <property type="match status" value="1"/>
</dbReference>
<evidence type="ECO:0000256" key="8">
    <source>
        <dbReference type="SAM" id="MobiDB-lite"/>
    </source>
</evidence>
<feature type="region of interest" description="Disordered" evidence="8">
    <location>
        <begin position="1"/>
        <end position="192"/>
    </location>
</feature>
<keyword evidence="2" id="KW-0217">Developmental protein</keyword>
<dbReference type="InterPro" id="IPR012337">
    <property type="entry name" value="RNaseH-like_sf"/>
</dbReference>
<dbReference type="GO" id="GO:0003723">
    <property type="term" value="F:RNA binding"/>
    <property type="evidence" value="ECO:0007669"/>
    <property type="project" value="UniProtKB-KW"/>
</dbReference>
<dbReference type="AlphaFoldDB" id="A0AAD8A3Q6"/>
<comment type="caution">
    <text evidence="11">The sequence shown here is derived from an EMBL/GenBank/DDBJ whole genome shotgun (WGS) entry which is preliminary data.</text>
</comment>
<proteinExistence type="inferred from homology"/>
<dbReference type="Gene3D" id="3.40.50.2300">
    <property type="match status" value="1"/>
</dbReference>
<keyword evidence="6" id="KW-0943">RNA-mediated gene silencing</keyword>
<sequence length="942" mass="106472">VFSKKMASMGGRGAALLQALQKQHSSQSEDDTTVQKKPAGRGGRGAALLEALLAQQRQPGERNGGGDDRSEQQEERASSHSPTPVPSLGVGRGRAALLASLAAQHTHVGEPSELKPQSPTPGGRGRGMFEALSLQSRGRGIPGSLGQKSPAPASKQPMSPASDRSVESVRKHMAQVSLQEKPPVHKSGESGKEVPATANYIRLFLEPGKGVFEYEVRFQPEVDSQSIRFKMLGQHLDALGGTKTFDGVILYLPIKLQNEETFFTSTHPGDGSKYTLKVIFKKKKRLGECTHLYNVLFRRIMQELKMVLMGRQHFCPENSFNIPQHKLEVWPGYVTAVDEYEGGIQLCCDSSHRVLRTQTVNDLMSDCVKQDPNNFKDVIQKAVIGCIVLTRYNNRTYRVDDIDWSQTPLSTFSNSAGRKISYLEYYKKQYDITILDNQQPMLLHRMKKRIQGREPVEQMICLIPSLCYMTGLRDEMRSDFRVMKDIAHYTRITPNQRQYALKKFINNIQNSERAQAMLAGWGLKLDTATVSLKARVVGPETIYFGNNVQHQGSPQADWGAVSTRNTVLSVVDLERWFMLYTHRDMRFAKDFVMTMHKVGPQMGIQVCEPRMIKLNDDRTDTYINALRGNINDSMQIVVIIFPTNRDDRYSAVKKLCCSERPIASQVINSRTLSRPDKVRSVVQKIALQMNCKLGGSLWEVKIPISNIMVCGIDSYHECQKRSNSVAAFIASTNPSLTRWYSKVCIQGPGQELVDGLKTCFISALNVYYEENHSFPEKIVIYRDGVGDGQLRISAEYEVPQFESCFQHVSSNYHPKLTVVICQKRINTRIFAQVKDGLDNPQPGTIVDHTITRRNWYDFFLVSQFVRQGTVSPTHYVVIHDTSNMKVDHIQRLTYKLCHLYYNWPGTIRVPAPCQYAHKLAQLIGQNVRRPHSDVLSKRLFFL</sequence>
<organism evidence="11 12">
    <name type="scientific">Diploptera punctata</name>
    <name type="common">Pacific beetle cockroach</name>
    <dbReference type="NCBI Taxonomy" id="6984"/>
    <lineage>
        <taxon>Eukaryota</taxon>
        <taxon>Metazoa</taxon>
        <taxon>Ecdysozoa</taxon>
        <taxon>Arthropoda</taxon>
        <taxon>Hexapoda</taxon>
        <taxon>Insecta</taxon>
        <taxon>Pterygota</taxon>
        <taxon>Neoptera</taxon>
        <taxon>Polyneoptera</taxon>
        <taxon>Dictyoptera</taxon>
        <taxon>Blattodea</taxon>
        <taxon>Blaberoidea</taxon>
        <taxon>Blaberidae</taxon>
        <taxon>Diplopterinae</taxon>
        <taxon>Diploptera</taxon>
    </lineage>
</organism>
<dbReference type="GO" id="GO:0140965">
    <property type="term" value="P:secondary piRNA processing"/>
    <property type="evidence" value="ECO:0007669"/>
    <property type="project" value="UniProtKB-ARBA"/>
</dbReference>
<dbReference type="SMART" id="SM00950">
    <property type="entry name" value="Piwi"/>
    <property type="match status" value="1"/>
</dbReference>
<evidence type="ECO:0000259" key="10">
    <source>
        <dbReference type="PROSITE" id="PS50822"/>
    </source>
</evidence>
<evidence type="ECO:0000256" key="6">
    <source>
        <dbReference type="ARBA" id="ARBA00023158"/>
    </source>
</evidence>
<reference evidence="11" key="2">
    <citation type="submission" date="2023-05" db="EMBL/GenBank/DDBJ databases">
        <authorList>
            <person name="Fouks B."/>
        </authorList>
    </citation>
    <scope>NUCLEOTIDE SEQUENCE</scope>
    <source>
        <strain evidence="11">Stay&amp;Tobe</strain>
        <tissue evidence="11">Testes</tissue>
    </source>
</reference>
<dbReference type="Gene3D" id="2.170.260.10">
    <property type="entry name" value="paz domain"/>
    <property type="match status" value="1"/>
</dbReference>
<evidence type="ECO:0000256" key="3">
    <source>
        <dbReference type="ARBA" id="ARBA00022490"/>
    </source>
</evidence>
<evidence type="ECO:0000313" key="12">
    <source>
        <dbReference type="Proteomes" id="UP001233999"/>
    </source>
</evidence>
<reference evidence="11" key="1">
    <citation type="journal article" date="2023" name="IScience">
        <title>Live-bearing cockroach genome reveals convergent evolutionary mechanisms linked to viviparity in insects and beyond.</title>
        <authorList>
            <person name="Fouks B."/>
            <person name="Harrison M.C."/>
            <person name="Mikhailova A.A."/>
            <person name="Marchal E."/>
            <person name="English S."/>
            <person name="Carruthers M."/>
            <person name="Jennings E.C."/>
            <person name="Chiamaka E.L."/>
            <person name="Frigard R.A."/>
            <person name="Pippel M."/>
            <person name="Attardo G.M."/>
            <person name="Benoit J.B."/>
            <person name="Bornberg-Bauer E."/>
            <person name="Tobe S.S."/>
        </authorList>
    </citation>
    <scope>NUCLEOTIDE SEQUENCE</scope>
    <source>
        <strain evidence="11">Stay&amp;Tobe</strain>
    </source>
</reference>
<dbReference type="GO" id="GO:0030154">
    <property type="term" value="P:cell differentiation"/>
    <property type="evidence" value="ECO:0007669"/>
    <property type="project" value="UniProtKB-KW"/>
</dbReference>
<dbReference type="Proteomes" id="UP001233999">
    <property type="component" value="Unassembled WGS sequence"/>
</dbReference>
<dbReference type="PANTHER" id="PTHR22891">
    <property type="entry name" value="EUKARYOTIC TRANSLATION INITIATION FACTOR 2C"/>
    <property type="match status" value="1"/>
</dbReference>
<keyword evidence="5" id="KW-0694">RNA-binding</keyword>
<dbReference type="SUPFAM" id="SSF53098">
    <property type="entry name" value="Ribonuclease H-like"/>
    <property type="match status" value="1"/>
</dbReference>
<protein>
    <submittedName>
        <fullName evidence="11">Uncharacterized protein</fullName>
    </submittedName>
</protein>
<dbReference type="PROSITE" id="PS50821">
    <property type="entry name" value="PAZ"/>
    <property type="match status" value="1"/>
</dbReference>
<dbReference type="PROSITE" id="PS50822">
    <property type="entry name" value="PIWI"/>
    <property type="match status" value="1"/>
</dbReference>
<comment type="similarity">
    <text evidence="7">Belongs to the argonaute family. Piwi subfamily.</text>
</comment>
<keyword evidence="4" id="KW-0221">Differentiation</keyword>
<dbReference type="GO" id="GO:0005737">
    <property type="term" value="C:cytoplasm"/>
    <property type="evidence" value="ECO:0007669"/>
    <property type="project" value="UniProtKB-SubCell"/>
</dbReference>
<dbReference type="InterPro" id="IPR003100">
    <property type="entry name" value="PAZ_dom"/>
</dbReference>
<comment type="subcellular location">
    <subcellularLocation>
        <location evidence="1">Cytoplasm</location>
    </subcellularLocation>
</comment>
<dbReference type="InterPro" id="IPR003165">
    <property type="entry name" value="Piwi"/>
</dbReference>
<feature type="compositionally biased region" description="Low complexity" evidence="8">
    <location>
        <begin position="46"/>
        <end position="58"/>
    </location>
</feature>
<dbReference type="InterPro" id="IPR036397">
    <property type="entry name" value="RNaseH_sf"/>
</dbReference>
<feature type="compositionally biased region" description="Low complexity" evidence="8">
    <location>
        <begin position="87"/>
        <end position="103"/>
    </location>
</feature>
<evidence type="ECO:0000256" key="1">
    <source>
        <dbReference type="ARBA" id="ARBA00004496"/>
    </source>
</evidence>
<gene>
    <name evidence="11" type="ORF">L9F63_001476</name>
</gene>
<accession>A0AAD8A3Q6</accession>
<evidence type="ECO:0000259" key="9">
    <source>
        <dbReference type="PROSITE" id="PS50821"/>
    </source>
</evidence>
<feature type="compositionally biased region" description="Basic and acidic residues" evidence="8">
    <location>
        <begin position="64"/>
        <end position="78"/>
    </location>
</feature>
<dbReference type="SUPFAM" id="SSF101690">
    <property type="entry name" value="PAZ domain"/>
    <property type="match status" value="1"/>
</dbReference>
<name>A0AAD8A3Q6_DIPPU</name>
<dbReference type="FunFam" id="2.170.260.10:FF:000003">
    <property type="entry name" value="Piwi-like RNA-mediated gene silencing 2"/>
    <property type="match status" value="1"/>
</dbReference>
<evidence type="ECO:0000256" key="7">
    <source>
        <dbReference type="ARBA" id="ARBA00038291"/>
    </source>
</evidence>
<feature type="domain" description="PAZ" evidence="9">
    <location>
        <begin position="359"/>
        <end position="471"/>
    </location>
</feature>